<dbReference type="GO" id="GO:0006670">
    <property type="term" value="P:sphingosine metabolic process"/>
    <property type="evidence" value="ECO:0007669"/>
    <property type="project" value="Ensembl"/>
</dbReference>
<dbReference type="GeneTree" id="ENSGT00940000158836"/>
<organism evidence="14 15">
    <name type="scientific">Terrapene triunguis</name>
    <name type="common">Three-toed box turtle</name>
    <dbReference type="NCBI Taxonomy" id="2587831"/>
    <lineage>
        <taxon>Eukaryota</taxon>
        <taxon>Metazoa</taxon>
        <taxon>Chordata</taxon>
        <taxon>Craniata</taxon>
        <taxon>Vertebrata</taxon>
        <taxon>Euteleostomi</taxon>
        <taxon>Archelosauria</taxon>
        <taxon>Testudinata</taxon>
        <taxon>Testudines</taxon>
        <taxon>Cryptodira</taxon>
        <taxon>Durocryptodira</taxon>
        <taxon>Testudinoidea</taxon>
        <taxon>Emydidae</taxon>
        <taxon>Terrapene</taxon>
    </lineage>
</organism>
<evidence type="ECO:0000256" key="6">
    <source>
        <dbReference type="ARBA" id="ARBA00023098"/>
    </source>
</evidence>
<keyword evidence="4" id="KW-0256">Endoplasmic reticulum</keyword>
<evidence type="ECO:0000256" key="1">
    <source>
        <dbReference type="ARBA" id="ARBA00004477"/>
    </source>
</evidence>
<evidence type="ECO:0000313" key="14">
    <source>
        <dbReference type="Ensembl" id="ENSTMTP00000026042.1"/>
    </source>
</evidence>
<feature type="compositionally biased region" description="Low complexity" evidence="11">
    <location>
        <begin position="99"/>
        <end position="108"/>
    </location>
</feature>
<dbReference type="Gene3D" id="1.20.144.10">
    <property type="entry name" value="Phosphatidic acid phosphatase type 2/haloperoxidase"/>
    <property type="match status" value="1"/>
</dbReference>
<evidence type="ECO:0000256" key="8">
    <source>
        <dbReference type="ARBA" id="ARBA00038324"/>
    </source>
</evidence>
<dbReference type="Pfam" id="PF01569">
    <property type="entry name" value="PAP2"/>
    <property type="match status" value="1"/>
</dbReference>
<dbReference type="GO" id="GO:0005789">
    <property type="term" value="C:endoplasmic reticulum membrane"/>
    <property type="evidence" value="ECO:0007669"/>
    <property type="project" value="UniProtKB-SubCell"/>
</dbReference>
<dbReference type="SUPFAM" id="SSF48317">
    <property type="entry name" value="Acid phosphatase/Vanadium-dependent haloperoxidase"/>
    <property type="match status" value="1"/>
</dbReference>
<comment type="subcellular location">
    <subcellularLocation>
        <location evidence="1">Endoplasmic reticulum membrane</location>
        <topology evidence="1">Multi-pass membrane protein</topology>
    </subcellularLocation>
</comment>
<feature type="transmembrane region" description="Helical" evidence="12">
    <location>
        <begin position="425"/>
        <end position="448"/>
    </location>
</feature>
<dbReference type="AlphaFoldDB" id="A0A674K120"/>
<keyword evidence="5 12" id="KW-1133">Transmembrane helix</keyword>
<dbReference type="CTD" id="81537"/>
<feature type="transmembrane region" description="Helical" evidence="12">
    <location>
        <begin position="298"/>
        <end position="317"/>
    </location>
</feature>
<dbReference type="CDD" id="cd03388">
    <property type="entry name" value="PAP2_SPPase1"/>
    <property type="match status" value="1"/>
</dbReference>
<feature type="transmembrane region" description="Helical" evidence="12">
    <location>
        <begin position="265"/>
        <end position="286"/>
    </location>
</feature>
<dbReference type="InterPro" id="IPR000326">
    <property type="entry name" value="PAP2/HPO"/>
</dbReference>
<dbReference type="GeneID" id="112102917"/>
<name>A0A674K120_9SAUR</name>
<evidence type="ECO:0000259" key="13">
    <source>
        <dbReference type="SMART" id="SM00014"/>
    </source>
</evidence>
<comment type="similarity">
    <text evidence="8">Belongs to the type 2 lipid phosphate phosphatase family.</text>
</comment>
<dbReference type="GO" id="GO:0006668">
    <property type="term" value="P:sphinganine-1-phosphate metabolic process"/>
    <property type="evidence" value="ECO:0007669"/>
    <property type="project" value="Ensembl"/>
</dbReference>
<dbReference type="InterPro" id="IPR036938">
    <property type="entry name" value="PAP2/HPO_sf"/>
</dbReference>
<accession>A0A674K120</accession>
<evidence type="ECO:0000256" key="5">
    <source>
        <dbReference type="ARBA" id="ARBA00022989"/>
    </source>
</evidence>
<keyword evidence="7 12" id="KW-0472">Membrane</keyword>
<feature type="transmembrane region" description="Helical" evidence="12">
    <location>
        <begin position="237"/>
        <end position="258"/>
    </location>
</feature>
<comment type="catalytic activity">
    <reaction evidence="9">
        <text>sphing-4-enine 1-phosphate + H2O = sphing-4-enine + phosphate</text>
        <dbReference type="Rhea" id="RHEA:27518"/>
        <dbReference type="ChEBI" id="CHEBI:15377"/>
        <dbReference type="ChEBI" id="CHEBI:43474"/>
        <dbReference type="ChEBI" id="CHEBI:57756"/>
        <dbReference type="ChEBI" id="CHEBI:60119"/>
    </reaction>
    <physiologicalReaction direction="left-to-right" evidence="9">
        <dbReference type="Rhea" id="RHEA:27519"/>
    </physiologicalReaction>
</comment>
<evidence type="ECO:0000256" key="12">
    <source>
        <dbReference type="SAM" id="Phobius"/>
    </source>
</evidence>
<feature type="domain" description="Phosphatidic acid phosphatase type 2/haloperoxidase" evidence="13">
    <location>
        <begin position="169"/>
        <end position="283"/>
    </location>
</feature>
<feature type="transmembrane region" description="Helical" evidence="12">
    <location>
        <begin position="329"/>
        <end position="347"/>
    </location>
</feature>
<evidence type="ECO:0000256" key="3">
    <source>
        <dbReference type="ARBA" id="ARBA00022801"/>
    </source>
</evidence>
<keyword evidence="2 12" id="KW-0812">Transmembrane</keyword>
<evidence type="ECO:0000256" key="4">
    <source>
        <dbReference type="ARBA" id="ARBA00022824"/>
    </source>
</evidence>
<comment type="catalytic activity">
    <reaction evidence="10">
        <text>sphinganine 1-phosphate + H2O = sphinganine + phosphate</text>
        <dbReference type="Rhea" id="RHEA:27514"/>
        <dbReference type="ChEBI" id="CHEBI:15377"/>
        <dbReference type="ChEBI" id="CHEBI:43474"/>
        <dbReference type="ChEBI" id="CHEBI:57817"/>
        <dbReference type="ChEBI" id="CHEBI:57939"/>
    </reaction>
    <physiologicalReaction direction="left-to-right" evidence="10">
        <dbReference type="Rhea" id="RHEA:27515"/>
    </physiologicalReaction>
</comment>
<gene>
    <name evidence="14" type="primary">SGPP1</name>
</gene>
<dbReference type="GO" id="GO:0045616">
    <property type="term" value="P:regulation of keratinocyte differentiation"/>
    <property type="evidence" value="ECO:0007669"/>
    <property type="project" value="Ensembl"/>
</dbReference>
<feature type="transmembrane region" description="Helical" evidence="12">
    <location>
        <begin position="367"/>
        <end position="386"/>
    </location>
</feature>
<reference evidence="14" key="2">
    <citation type="submission" date="2025-09" db="UniProtKB">
        <authorList>
            <consortium name="Ensembl"/>
        </authorList>
    </citation>
    <scope>IDENTIFICATION</scope>
</reference>
<dbReference type="GO" id="GO:0097193">
    <property type="term" value="P:intrinsic apoptotic signaling pathway"/>
    <property type="evidence" value="ECO:0007669"/>
    <property type="project" value="Ensembl"/>
</dbReference>
<evidence type="ECO:0000256" key="9">
    <source>
        <dbReference type="ARBA" id="ARBA00049314"/>
    </source>
</evidence>
<dbReference type="GO" id="GO:0035621">
    <property type="term" value="P:ER to Golgi ceramide transport"/>
    <property type="evidence" value="ECO:0007669"/>
    <property type="project" value="Ensembl"/>
</dbReference>
<evidence type="ECO:0000256" key="2">
    <source>
        <dbReference type="ARBA" id="ARBA00022692"/>
    </source>
</evidence>
<dbReference type="InParanoid" id="A0A674K120"/>
<keyword evidence="15" id="KW-1185">Reference proteome</keyword>
<evidence type="ECO:0000313" key="15">
    <source>
        <dbReference type="Proteomes" id="UP000472274"/>
    </source>
</evidence>
<dbReference type="RefSeq" id="XP_024050187.2">
    <property type="nucleotide sequence ID" value="XM_024194419.3"/>
</dbReference>
<dbReference type="GO" id="GO:0097191">
    <property type="term" value="P:extrinsic apoptotic signaling pathway"/>
    <property type="evidence" value="ECO:0007669"/>
    <property type="project" value="Ensembl"/>
</dbReference>
<sequence>MALLQRLARLAAYLQDPQKVADFQRLCGVEGPPGLAASPPLAEESGEPGPLANGSCPAMNGGGEGDGWPRLRAAAGGEERHLKGLGNGAIPEGAGGEGPPQQQEEGQQTWGRRQPRRNSLTGEAACQEIAVRNPFLYYLFNLGTELGNELFYILFFPFCIWNLDAWMGRRLIIVWVWVMYLGQCTKDVIRWPRPASPPVVKLEVFYNSEYSMPSTHAMSGTAIPLALVLLSYGRWQYPLMCGLILVICWCSLVCFSRIYMGMHSILDVIAGFLYAILILVVFHPAVDLIDNFNLTYKYAPLIIISLHLALGVFSFTLDTWSTSRGDTAQILGCGAGVACGSHFNYMLGLMQDPSPDTLPLIPPSITVTLFGKAILRLLIGVVLLLLTRIMMKKITIPLACKMFSIPCDDIRQARQRMEVELPYRYITYGMVGFSLMFLVPCLFLFIGLS</sequence>
<evidence type="ECO:0000256" key="7">
    <source>
        <dbReference type="ARBA" id="ARBA00023136"/>
    </source>
</evidence>
<feature type="compositionally biased region" description="Low complexity" evidence="11">
    <location>
        <begin position="34"/>
        <end position="43"/>
    </location>
</feature>
<evidence type="ECO:0000256" key="11">
    <source>
        <dbReference type="SAM" id="MobiDB-lite"/>
    </source>
</evidence>
<reference evidence="14" key="1">
    <citation type="submission" date="2025-08" db="UniProtKB">
        <authorList>
            <consortium name="Ensembl"/>
        </authorList>
    </citation>
    <scope>IDENTIFICATION</scope>
</reference>
<feature type="region of interest" description="Disordered" evidence="11">
    <location>
        <begin position="34"/>
        <end position="69"/>
    </location>
</feature>
<evidence type="ECO:0000256" key="10">
    <source>
        <dbReference type="ARBA" id="ARBA00050249"/>
    </source>
</evidence>
<dbReference type="GO" id="GO:0042392">
    <property type="term" value="F:sphingosine-1-phosphate phosphatase activity"/>
    <property type="evidence" value="ECO:0007669"/>
    <property type="project" value="Ensembl"/>
</dbReference>
<dbReference type="FunFam" id="1.20.144.10:FF:000011">
    <property type="entry name" value="sphingosine-1-phosphate phosphatase 1"/>
    <property type="match status" value="1"/>
</dbReference>
<dbReference type="Proteomes" id="UP000472274">
    <property type="component" value="Unplaced"/>
</dbReference>
<dbReference type="Ensembl" id="ENSTMTT00000026986.1">
    <property type="protein sequence ID" value="ENSTMTP00000026042.1"/>
    <property type="gene ID" value="ENSTMTG00000019043.1"/>
</dbReference>
<keyword evidence="6" id="KW-0443">Lipid metabolism</keyword>
<dbReference type="PANTHER" id="PTHR14969:SF45">
    <property type="entry name" value="SPHINGOSINE-1-PHOSPHATE PHOSPHATASE 1"/>
    <property type="match status" value="1"/>
</dbReference>
<feature type="region of interest" description="Disordered" evidence="11">
    <location>
        <begin position="82"/>
        <end position="118"/>
    </location>
</feature>
<protein>
    <submittedName>
        <fullName evidence="14">Sphingosine-1-phosphate phosphatase 1</fullName>
    </submittedName>
</protein>
<dbReference type="SMART" id="SM00014">
    <property type="entry name" value="acidPPc"/>
    <property type="match status" value="1"/>
</dbReference>
<keyword evidence="3" id="KW-0378">Hydrolase</keyword>
<dbReference type="PANTHER" id="PTHR14969">
    <property type="entry name" value="SPHINGOSINE-1-PHOSPHATE PHOSPHOHYDROLASE"/>
    <property type="match status" value="1"/>
</dbReference>
<proteinExistence type="inferred from homology"/>